<evidence type="ECO:0000256" key="7">
    <source>
        <dbReference type="SAM" id="Phobius"/>
    </source>
</evidence>
<sequence>MSKHAISNEKESVGKIFKKFMHVIGINHRLCKWILPCNLGKNIIMAGLPYVGIVYGCDILNALVAQEAKSNIMSMVYQLLGITFVMTLLYHILDKAGNAMRDSIRYRIKADISGKAASLDYQELESQESMQLLTAALEGEKESGGIYWFSDKLGVLIGDVASIFYAFIVLVPILTKKQHLVGNGAMQILNSKWIIYLIFLLNLCSMFLFMWISKRGNKKQYEIYEESLDAIRKDDYFYREILSKYTTGKEIRLYALKDLLLRDMTEVWNEKCDIQDRKLDIQEKIKIRYLIVQALLLVVSYTVIGVRGVNGMITGAEVVKYVSALTALGGACQYMVDHFETVLLNMQYLHHYYEYLQLPNHKKTGDKSVADLKPQELVITFEDVSFQYPGSKKDSLKHINLTFHYGEKIALVGPNGAGKTTLILLLCRLYEPTQGRILLNGIDIREYDYEEYLAMFGVVFQDFKLFAMTVAENVAASEEYDEQKIEEVLEKAGIWDRVRKMEHGIHNPLYNVGIKGVEVSGGEAQKIAIARALYKNAPFIILDEPTSALDPMAEYEIYSGFDRLIQDRMAVYISHRMSSCRFCERIVVLKDGQVQEQGSHEELIDRDGIYAMMWNAQAQNYQ</sequence>
<evidence type="ECO:0000256" key="6">
    <source>
        <dbReference type="ARBA" id="ARBA00023136"/>
    </source>
</evidence>
<evidence type="ECO:0000256" key="5">
    <source>
        <dbReference type="ARBA" id="ARBA00022989"/>
    </source>
</evidence>
<keyword evidence="10" id="KW-1185">Reference proteome</keyword>
<feature type="transmembrane region" description="Helical" evidence="7">
    <location>
        <begin position="193"/>
        <end position="212"/>
    </location>
</feature>
<name>A0ABR7MST4_9FIRM</name>
<dbReference type="PANTHER" id="PTHR24221">
    <property type="entry name" value="ATP-BINDING CASSETTE SUB-FAMILY B"/>
    <property type="match status" value="1"/>
</dbReference>
<dbReference type="PROSITE" id="PS50893">
    <property type="entry name" value="ABC_TRANSPORTER_2"/>
    <property type="match status" value="1"/>
</dbReference>
<dbReference type="SUPFAM" id="SSF52540">
    <property type="entry name" value="P-loop containing nucleoside triphosphate hydrolases"/>
    <property type="match status" value="1"/>
</dbReference>
<dbReference type="EMBL" id="JACRSW010000014">
    <property type="protein sequence ID" value="MBC8556872.1"/>
    <property type="molecule type" value="Genomic_DNA"/>
</dbReference>
<proteinExistence type="predicted"/>
<dbReference type="InterPro" id="IPR003593">
    <property type="entry name" value="AAA+_ATPase"/>
</dbReference>
<dbReference type="Proteomes" id="UP000637513">
    <property type="component" value="Unassembled WGS sequence"/>
</dbReference>
<feature type="transmembrane region" description="Helical" evidence="7">
    <location>
        <begin position="287"/>
        <end position="306"/>
    </location>
</feature>
<dbReference type="RefSeq" id="WP_249303334.1">
    <property type="nucleotide sequence ID" value="NZ_JACRSW010000014.1"/>
</dbReference>
<organism evidence="9 10">
    <name type="scientific">Jutongia hominis</name>
    <dbReference type="NCBI Taxonomy" id="2763664"/>
    <lineage>
        <taxon>Bacteria</taxon>
        <taxon>Bacillati</taxon>
        <taxon>Bacillota</taxon>
        <taxon>Clostridia</taxon>
        <taxon>Lachnospirales</taxon>
        <taxon>Lachnospiraceae</taxon>
        <taxon>Jutongia</taxon>
    </lineage>
</organism>
<dbReference type="InterPro" id="IPR003439">
    <property type="entry name" value="ABC_transporter-like_ATP-bd"/>
</dbReference>
<evidence type="ECO:0000256" key="3">
    <source>
        <dbReference type="ARBA" id="ARBA00022741"/>
    </source>
</evidence>
<protein>
    <submittedName>
        <fullName evidence="9">ABC transporter ATP-binding protein</fullName>
    </submittedName>
</protein>
<reference evidence="9 10" key="1">
    <citation type="submission" date="2020-08" db="EMBL/GenBank/DDBJ databases">
        <title>Genome public.</title>
        <authorList>
            <person name="Liu C."/>
            <person name="Sun Q."/>
        </authorList>
    </citation>
    <scope>NUCLEOTIDE SEQUENCE [LARGE SCALE GENOMIC DNA]</scope>
    <source>
        <strain evidence="9 10">BX3</strain>
    </source>
</reference>
<evidence type="ECO:0000256" key="1">
    <source>
        <dbReference type="ARBA" id="ARBA00004651"/>
    </source>
</evidence>
<dbReference type="PROSITE" id="PS00211">
    <property type="entry name" value="ABC_TRANSPORTER_1"/>
    <property type="match status" value="1"/>
</dbReference>
<feature type="transmembrane region" description="Helical" evidence="7">
    <location>
        <begin position="43"/>
        <end position="63"/>
    </location>
</feature>
<dbReference type="InterPro" id="IPR017871">
    <property type="entry name" value="ABC_transporter-like_CS"/>
</dbReference>
<dbReference type="PANTHER" id="PTHR24221:SF654">
    <property type="entry name" value="ATP-BINDING CASSETTE SUB-FAMILY B MEMBER 6"/>
    <property type="match status" value="1"/>
</dbReference>
<dbReference type="Pfam" id="PF00005">
    <property type="entry name" value="ABC_tran"/>
    <property type="match status" value="1"/>
</dbReference>
<evidence type="ECO:0000256" key="4">
    <source>
        <dbReference type="ARBA" id="ARBA00022840"/>
    </source>
</evidence>
<dbReference type="InterPro" id="IPR039421">
    <property type="entry name" value="Type_1_exporter"/>
</dbReference>
<dbReference type="InterPro" id="IPR036640">
    <property type="entry name" value="ABC1_TM_sf"/>
</dbReference>
<keyword evidence="4 9" id="KW-0067">ATP-binding</keyword>
<feature type="domain" description="ABC transporter" evidence="8">
    <location>
        <begin position="379"/>
        <end position="616"/>
    </location>
</feature>
<evidence type="ECO:0000313" key="9">
    <source>
        <dbReference type="EMBL" id="MBC8556872.1"/>
    </source>
</evidence>
<accession>A0ABR7MST4</accession>
<keyword evidence="3" id="KW-0547">Nucleotide-binding</keyword>
<keyword evidence="2 7" id="KW-0812">Transmembrane</keyword>
<dbReference type="Gene3D" id="1.20.1560.10">
    <property type="entry name" value="ABC transporter type 1, transmembrane domain"/>
    <property type="match status" value="1"/>
</dbReference>
<dbReference type="Gene3D" id="3.40.50.300">
    <property type="entry name" value="P-loop containing nucleotide triphosphate hydrolases"/>
    <property type="match status" value="1"/>
</dbReference>
<keyword evidence="5 7" id="KW-1133">Transmembrane helix</keyword>
<evidence type="ECO:0000259" key="8">
    <source>
        <dbReference type="PROSITE" id="PS50893"/>
    </source>
</evidence>
<keyword evidence="6 7" id="KW-0472">Membrane</keyword>
<comment type="caution">
    <text evidence="9">The sequence shown here is derived from an EMBL/GenBank/DDBJ whole genome shotgun (WGS) entry which is preliminary data.</text>
</comment>
<dbReference type="SMART" id="SM00382">
    <property type="entry name" value="AAA"/>
    <property type="match status" value="1"/>
</dbReference>
<evidence type="ECO:0000256" key="2">
    <source>
        <dbReference type="ARBA" id="ARBA00022692"/>
    </source>
</evidence>
<dbReference type="InterPro" id="IPR027417">
    <property type="entry name" value="P-loop_NTPase"/>
</dbReference>
<feature type="transmembrane region" description="Helical" evidence="7">
    <location>
        <begin position="75"/>
        <end position="93"/>
    </location>
</feature>
<dbReference type="GO" id="GO:0005524">
    <property type="term" value="F:ATP binding"/>
    <property type="evidence" value="ECO:0007669"/>
    <property type="project" value="UniProtKB-KW"/>
</dbReference>
<dbReference type="SUPFAM" id="SSF90123">
    <property type="entry name" value="ABC transporter transmembrane region"/>
    <property type="match status" value="1"/>
</dbReference>
<evidence type="ECO:0000313" key="10">
    <source>
        <dbReference type="Proteomes" id="UP000637513"/>
    </source>
</evidence>
<feature type="transmembrane region" description="Helical" evidence="7">
    <location>
        <begin position="153"/>
        <end position="173"/>
    </location>
</feature>
<comment type="subcellular location">
    <subcellularLocation>
        <location evidence="1">Cell membrane</location>
        <topology evidence="1">Multi-pass membrane protein</topology>
    </subcellularLocation>
</comment>
<gene>
    <name evidence="9" type="ORF">H8700_04020</name>
</gene>